<keyword evidence="4" id="KW-1185">Reference proteome</keyword>
<reference evidence="3 4" key="1">
    <citation type="journal article" date="2013" name="Int. J. Syst. Evol. Microbiol.">
        <title>Celerinatantimonas yamalensis sp. nov., a cold-adapted diazotrophic bacterium from a cold permafrost brine.</title>
        <authorList>
            <person name="Shcherbakova V."/>
            <person name="Chuvilskaya N."/>
            <person name="Rivkina E."/>
            <person name="Demidov N."/>
            <person name="Uchaeva V."/>
            <person name="Suetin S."/>
            <person name="Suzina N."/>
            <person name="Gilichinsky D."/>
        </authorList>
    </citation>
    <scope>NUCLEOTIDE SEQUENCE [LARGE SCALE GENOMIC DNA]</scope>
    <source>
        <strain evidence="3 4">C7</strain>
    </source>
</reference>
<evidence type="ECO:0000256" key="2">
    <source>
        <dbReference type="ARBA" id="ARBA00023231"/>
    </source>
</evidence>
<organism evidence="3 4">
    <name type="scientific">Celerinatantimonas yamalensis</name>
    <dbReference type="NCBI Taxonomy" id="559956"/>
    <lineage>
        <taxon>Bacteria</taxon>
        <taxon>Pseudomonadati</taxon>
        <taxon>Pseudomonadota</taxon>
        <taxon>Gammaproteobacteria</taxon>
        <taxon>Celerinatantimonadaceae</taxon>
        <taxon>Celerinatantimonas</taxon>
    </lineage>
</organism>
<dbReference type="Pfam" id="PF04319">
    <property type="entry name" value="NifZ"/>
    <property type="match status" value="1"/>
</dbReference>
<evidence type="ECO:0000313" key="4">
    <source>
        <dbReference type="Proteomes" id="UP001629953"/>
    </source>
</evidence>
<name>A0ABW9G4F6_9GAMM</name>
<dbReference type="EMBL" id="JBEQCT010000001">
    <property type="protein sequence ID" value="MFM2484269.1"/>
    <property type="molecule type" value="Genomic_DNA"/>
</dbReference>
<dbReference type="InterPro" id="IPR007415">
    <property type="entry name" value="Nitrogenase_MoFe_mat_NifZ"/>
</dbReference>
<dbReference type="Proteomes" id="UP001629953">
    <property type="component" value="Unassembled WGS sequence"/>
</dbReference>
<comment type="caution">
    <text evidence="3">The sequence shown here is derived from an EMBL/GenBank/DDBJ whole genome shotgun (WGS) entry which is preliminary data.</text>
</comment>
<comment type="similarity">
    <text evidence="1">Belongs to the NifZ family.</text>
</comment>
<keyword evidence="2" id="KW-0535">Nitrogen fixation</keyword>
<sequence>MSNESERAKFAIDAAVRVVRRIYNDGSFAGATRGDLLVAKGSIGQVLEVGLFLQTQLIYSVFFADYGYAVGVRESELIAADDPWQPSLFEFRQKVRVKCALSVQGELRVGQGTHGQILKVDRSSTPVHYHVNFGNDKLYSIAETLLETVDELPN</sequence>
<accession>A0ABW9G4F6</accession>
<evidence type="ECO:0000256" key="1">
    <source>
        <dbReference type="ARBA" id="ARBA00008027"/>
    </source>
</evidence>
<evidence type="ECO:0000313" key="3">
    <source>
        <dbReference type="EMBL" id="MFM2484269.1"/>
    </source>
</evidence>
<gene>
    <name evidence="3" type="ORF">ABUE30_04175</name>
</gene>
<dbReference type="RefSeq" id="WP_408622402.1">
    <property type="nucleotide sequence ID" value="NZ_JBEQCT010000001.1"/>
</dbReference>
<proteinExistence type="inferred from homology"/>
<protein>
    <submittedName>
        <fullName evidence="3">Nitrogen fixation protein NifZ</fullName>
    </submittedName>
</protein>